<dbReference type="AlphaFoldDB" id="I2H6E3"/>
<evidence type="ECO:0000256" key="3">
    <source>
        <dbReference type="ARBA" id="ARBA00022980"/>
    </source>
</evidence>
<dbReference type="RefSeq" id="XP_004181464.1">
    <property type="nucleotide sequence ID" value="XM_004181416.1"/>
</dbReference>
<comment type="subcellular location">
    <subcellularLocation>
        <location evidence="1">Mitochondrion</location>
    </subcellularLocation>
</comment>
<dbReference type="OMA" id="TVETHSH"/>
<gene>
    <name evidence="7" type="primary">TBLA0F04120</name>
    <name evidence="7" type="ORF">TBLA_0F04120</name>
</gene>
<dbReference type="PANTHER" id="PTHR13477">
    <property type="entry name" value="MITOCHONDRIAL 39S RIBOSOMAL PROTEIN L49"/>
    <property type="match status" value="1"/>
</dbReference>
<evidence type="ECO:0000256" key="5">
    <source>
        <dbReference type="ARBA" id="ARBA00023274"/>
    </source>
</evidence>
<dbReference type="GeneID" id="14497054"/>
<accession>I2H6E3</accession>
<evidence type="ECO:0000256" key="1">
    <source>
        <dbReference type="ARBA" id="ARBA00004173"/>
    </source>
</evidence>
<comment type="similarity">
    <text evidence="2">Belongs to the mitochondrion-specific ribosomal protein mL49 family.</text>
</comment>
<dbReference type="GO" id="GO:0003735">
    <property type="term" value="F:structural constituent of ribosome"/>
    <property type="evidence" value="ECO:0007669"/>
    <property type="project" value="EnsemblFungi"/>
</dbReference>
<dbReference type="EMBL" id="HE806321">
    <property type="protein sequence ID" value="CCH61945.1"/>
    <property type="molecule type" value="Genomic_DNA"/>
</dbReference>
<dbReference type="KEGG" id="tbl:TBLA_0F04120"/>
<dbReference type="FunCoup" id="I2H6E3">
    <property type="interactions" value="164"/>
</dbReference>
<sequence length="151" mass="17022">MNIFRNTIIHQSTTLSTLALKRCIPNAIVSVRNLRSITTTTSNSRIPSFPDMTNVQLDTIVGFSKFGKGSYFIERSSSGNLPVYSDIKGGGNKIVTQISKIKGDIIQLRNDLQNALPFIEKNRWTVLMQSKKIIVKGDYVREIKDVLTKRF</sequence>
<proteinExistence type="inferred from homology"/>
<dbReference type="OrthoDB" id="19439at2759"/>
<protein>
    <recommendedName>
        <fullName evidence="6">Large ribosomal subunit protein mL49</fullName>
    </recommendedName>
</protein>
<dbReference type="InterPro" id="IPR007740">
    <property type="entry name" value="Ribosomal_mL49"/>
</dbReference>
<keyword evidence="5" id="KW-0687">Ribonucleoprotein</keyword>
<dbReference type="PANTHER" id="PTHR13477:SF0">
    <property type="entry name" value="LARGE RIBOSOMAL SUBUNIT PROTEIN ML49"/>
    <property type="match status" value="1"/>
</dbReference>
<dbReference type="Gene3D" id="3.30.780.10">
    <property type="entry name" value="SUI1-like domain"/>
    <property type="match status" value="1"/>
</dbReference>
<dbReference type="Pfam" id="PF05046">
    <property type="entry name" value="Img2"/>
    <property type="match status" value="1"/>
</dbReference>
<evidence type="ECO:0000256" key="4">
    <source>
        <dbReference type="ARBA" id="ARBA00023128"/>
    </source>
</evidence>
<evidence type="ECO:0000313" key="7">
    <source>
        <dbReference type="EMBL" id="CCH61945.1"/>
    </source>
</evidence>
<dbReference type="GO" id="GO:0006412">
    <property type="term" value="P:translation"/>
    <property type="evidence" value="ECO:0007669"/>
    <property type="project" value="InterPro"/>
</dbReference>
<dbReference type="STRING" id="1071380.I2H6E3"/>
<dbReference type="GO" id="GO:0005762">
    <property type="term" value="C:mitochondrial large ribosomal subunit"/>
    <property type="evidence" value="ECO:0007669"/>
    <property type="project" value="EnsemblFungi"/>
</dbReference>
<keyword evidence="8" id="KW-1185">Reference proteome</keyword>
<reference evidence="7 8" key="1">
    <citation type="journal article" date="2011" name="Proc. Natl. Acad. Sci. U.S.A.">
        <title>Evolutionary erosion of yeast sex chromosomes by mating-type switching accidents.</title>
        <authorList>
            <person name="Gordon J.L."/>
            <person name="Armisen D."/>
            <person name="Proux-Wera E."/>
            <person name="Oheigeartaigh S.S."/>
            <person name="Byrne K.P."/>
            <person name="Wolfe K.H."/>
        </authorList>
    </citation>
    <scope>NUCLEOTIDE SEQUENCE [LARGE SCALE GENOMIC DNA]</scope>
    <source>
        <strain evidence="8">ATCC 34711 / CBS 6284 / DSM 70876 / NBRC 10599 / NRRL Y-10934 / UCD 77-7</strain>
    </source>
</reference>
<keyword evidence="3" id="KW-0689">Ribosomal protein</keyword>
<dbReference type="InParanoid" id="I2H6E3"/>
<dbReference type="Proteomes" id="UP000002866">
    <property type="component" value="Chromosome 6"/>
</dbReference>
<dbReference type="HOGENOM" id="CLU_132729_1_0_1"/>
<organism evidence="7 8">
    <name type="scientific">Henningerozyma blattae (strain ATCC 34711 / CBS 6284 / DSM 70876 / NBRC 10599 / NRRL Y-10934 / UCD 77-7)</name>
    <name type="common">Yeast</name>
    <name type="synonym">Tetrapisispora blattae</name>
    <dbReference type="NCBI Taxonomy" id="1071380"/>
    <lineage>
        <taxon>Eukaryota</taxon>
        <taxon>Fungi</taxon>
        <taxon>Dikarya</taxon>
        <taxon>Ascomycota</taxon>
        <taxon>Saccharomycotina</taxon>
        <taxon>Saccharomycetes</taxon>
        <taxon>Saccharomycetales</taxon>
        <taxon>Saccharomycetaceae</taxon>
        <taxon>Henningerozyma</taxon>
    </lineage>
</organism>
<name>I2H6E3_HENB6</name>
<evidence type="ECO:0000256" key="6">
    <source>
        <dbReference type="ARBA" id="ARBA00035191"/>
    </source>
</evidence>
<evidence type="ECO:0000313" key="8">
    <source>
        <dbReference type="Proteomes" id="UP000002866"/>
    </source>
</evidence>
<keyword evidence="4" id="KW-0496">Mitochondrion</keyword>
<dbReference type="eggNOG" id="KOG4034">
    <property type="taxonomic scope" value="Eukaryota"/>
</dbReference>
<evidence type="ECO:0000256" key="2">
    <source>
        <dbReference type="ARBA" id="ARBA00005677"/>
    </source>
</evidence>